<evidence type="ECO:0000313" key="2">
    <source>
        <dbReference type="Proteomes" id="UP000300879"/>
    </source>
</evidence>
<dbReference type="PROSITE" id="PS51257">
    <property type="entry name" value="PROKAR_LIPOPROTEIN"/>
    <property type="match status" value="1"/>
</dbReference>
<name>A0A4P8XHK4_9BACL</name>
<keyword evidence="2" id="KW-1185">Reference proteome</keyword>
<dbReference type="KEGG" id="palo:E6C60_1301"/>
<accession>A0A4P8XHK4</accession>
<protein>
    <submittedName>
        <fullName evidence="1">Uncharacterized protein</fullName>
    </submittedName>
</protein>
<dbReference type="EMBL" id="CP040396">
    <property type="protein sequence ID" value="QCT02017.1"/>
    <property type="molecule type" value="Genomic_DNA"/>
</dbReference>
<organism evidence="1 2">
    <name type="scientific">Paenibacillus algicola</name>
    <dbReference type="NCBI Taxonomy" id="2565926"/>
    <lineage>
        <taxon>Bacteria</taxon>
        <taxon>Bacillati</taxon>
        <taxon>Bacillota</taxon>
        <taxon>Bacilli</taxon>
        <taxon>Bacillales</taxon>
        <taxon>Paenibacillaceae</taxon>
        <taxon>Paenibacillus</taxon>
    </lineage>
</organism>
<proteinExistence type="predicted"/>
<dbReference type="RefSeq" id="WP_138225106.1">
    <property type="nucleotide sequence ID" value="NZ_CP040396.1"/>
</dbReference>
<gene>
    <name evidence="1" type="ORF">E6C60_1301</name>
</gene>
<dbReference type="Proteomes" id="UP000300879">
    <property type="component" value="Chromosome"/>
</dbReference>
<sequence length="63" mass="6867">MTKPPSKKERFYFFITYTVDQLDPPFAASGMTGCLPSDQQVFPACSLIRAAGLGGGMQQAMYV</sequence>
<reference evidence="1 2" key="1">
    <citation type="submission" date="2019-05" db="EMBL/GenBank/DDBJ databases">
        <authorList>
            <person name="Chen C."/>
        </authorList>
    </citation>
    <scope>NUCLEOTIDE SEQUENCE [LARGE SCALE GENOMIC DNA]</scope>
    <source>
        <strain evidence="1 2">HB172198</strain>
    </source>
</reference>
<evidence type="ECO:0000313" key="1">
    <source>
        <dbReference type="EMBL" id="QCT02017.1"/>
    </source>
</evidence>
<dbReference type="AlphaFoldDB" id="A0A4P8XHK4"/>